<dbReference type="GO" id="GO:0007158">
    <property type="term" value="P:neuron cell-cell adhesion"/>
    <property type="evidence" value="ECO:0007669"/>
    <property type="project" value="TreeGrafter"/>
</dbReference>
<dbReference type="GO" id="GO:0016020">
    <property type="term" value="C:membrane"/>
    <property type="evidence" value="ECO:0007669"/>
    <property type="project" value="TreeGrafter"/>
</dbReference>
<dbReference type="AlphaFoldDB" id="A0A3Q4G666"/>
<dbReference type="SMART" id="SM00181">
    <property type="entry name" value="EGF"/>
    <property type="match status" value="3"/>
</dbReference>
<dbReference type="GO" id="GO:0005768">
    <property type="term" value="C:endosome"/>
    <property type="evidence" value="ECO:0007669"/>
    <property type="project" value="TreeGrafter"/>
</dbReference>
<feature type="domain" description="EGF-like" evidence="3">
    <location>
        <begin position="573"/>
        <end position="614"/>
    </location>
</feature>
<dbReference type="InterPro" id="IPR026995">
    <property type="entry name" value="Astrotactin"/>
</dbReference>
<feature type="chain" id="PRO_5018686560" evidence="2">
    <location>
        <begin position="26"/>
        <end position="1025"/>
    </location>
</feature>
<feature type="region of interest" description="Disordered" evidence="1">
    <location>
        <begin position="282"/>
        <end position="349"/>
    </location>
</feature>
<organism evidence="5 6">
    <name type="scientific">Neolamprologus brichardi</name>
    <name type="common">Fairy cichlid</name>
    <name type="synonym">Lamprologus brichardi</name>
    <dbReference type="NCBI Taxonomy" id="32507"/>
    <lineage>
        <taxon>Eukaryota</taxon>
        <taxon>Metazoa</taxon>
        <taxon>Chordata</taxon>
        <taxon>Craniata</taxon>
        <taxon>Vertebrata</taxon>
        <taxon>Euteleostomi</taxon>
        <taxon>Actinopterygii</taxon>
        <taxon>Neopterygii</taxon>
        <taxon>Teleostei</taxon>
        <taxon>Neoteleostei</taxon>
        <taxon>Acanthomorphata</taxon>
        <taxon>Ovalentaria</taxon>
        <taxon>Cichlomorphae</taxon>
        <taxon>Cichliformes</taxon>
        <taxon>Cichlidae</taxon>
        <taxon>African cichlids</taxon>
        <taxon>Pseudocrenilabrinae</taxon>
        <taxon>Lamprologini</taxon>
        <taxon>Neolamprologus</taxon>
    </lineage>
</organism>
<feature type="domain" description="MACPF" evidence="4">
    <location>
        <begin position="773"/>
        <end position="936"/>
    </location>
</feature>
<evidence type="ECO:0000256" key="2">
    <source>
        <dbReference type="SAM" id="SignalP"/>
    </source>
</evidence>
<protein>
    <submittedName>
        <fullName evidence="5">Astrotactin 1</fullName>
    </submittedName>
</protein>
<dbReference type="InterPro" id="IPR000742">
    <property type="entry name" value="EGF"/>
</dbReference>
<reference evidence="5" key="2">
    <citation type="submission" date="2025-09" db="UniProtKB">
        <authorList>
            <consortium name="Ensembl"/>
        </authorList>
    </citation>
    <scope>IDENTIFICATION</scope>
</reference>
<dbReference type="InterPro" id="IPR003961">
    <property type="entry name" value="FN3_dom"/>
</dbReference>
<evidence type="ECO:0000256" key="1">
    <source>
        <dbReference type="SAM" id="MobiDB-lite"/>
    </source>
</evidence>
<evidence type="ECO:0000313" key="6">
    <source>
        <dbReference type="Proteomes" id="UP000261580"/>
    </source>
</evidence>
<dbReference type="Pfam" id="PF19441">
    <property type="entry name" value="ASTN_1_2_N"/>
    <property type="match status" value="2"/>
</dbReference>
<dbReference type="InterPro" id="IPR036116">
    <property type="entry name" value="FN3_sf"/>
</dbReference>
<accession>A0A3Q4G666</accession>
<dbReference type="Proteomes" id="UP000261580">
    <property type="component" value="Unassembled WGS sequence"/>
</dbReference>
<proteinExistence type="predicted"/>
<feature type="domain" description="EGF-like" evidence="3">
    <location>
        <begin position="432"/>
        <end position="469"/>
    </location>
</feature>
<dbReference type="PANTHER" id="PTHR16592:SF8">
    <property type="entry name" value="ASTROTACTIN-1"/>
    <property type="match status" value="1"/>
</dbReference>
<feature type="domain" description="EGF-like" evidence="3">
    <location>
        <begin position="621"/>
        <end position="670"/>
    </location>
</feature>
<dbReference type="Bgee" id="ENSNBRG00000001304">
    <property type="expression patterns" value="Expressed in brain"/>
</dbReference>
<dbReference type="PANTHER" id="PTHR16592">
    <property type="entry name" value="ASTROTACTIN-1-LIKE"/>
    <property type="match status" value="1"/>
</dbReference>
<dbReference type="SMART" id="SM00457">
    <property type="entry name" value="MACPF"/>
    <property type="match status" value="1"/>
</dbReference>
<dbReference type="InterPro" id="IPR045575">
    <property type="entry name" value="ASTN_1_2_N"/>
</dbReference>
<feature type="signal peptide" evidence="2">
    <location>
        <begin position="1"/>
        <end position="25"/>
    </location>
</feature>
<feature type="compositionally biased region" description="Polar residues" evidence="1">
    <location>
        <begin position="282"/>
        <end position="313"/>
    </location>
</feature>
<sequence>MGPRPLLLLELAWALLALQAVYVRCLNGDEDQSQDTECKMKSVTVSALPFLRENDLSIMHSPSASEPKLLFSVRNDFPGDVVVVDDLENTELPFFVLEISGNSEDIPLVRWRQQWLENGTLLFHIHHQDGSLSLPEPTEDPANVSTKEELRILHISVMGRLIALHLSILCLLCGCRCHCMLLHHQLPHKSQSKETNVFPSGCFLILTLCPKIKLNNKKKESLLNLPPQTHVSNIKHVTLGSFKVGKLTFKKSFFLSAVSDNTKLALMNKYKDNIIATSPIDSNHQQNTLLPHNTSTSQRKRLSSNTRAGSTFLNPDGDSGTEADSEPQLAFYTDPNRSRRRSRAGSPRSPINKTTLTLISVISCVIGLVYSSHLSCSLSVRVILHVPEHLIADGSRFILLQGSQLDASDWLNPAQILLYYQQNASGPWVNELCGRRLLDPCEHQCDPETGECLCLDGYMKDPVHKHLCIRSEWGPNQGPWPYTIFQRGFDLVMGEQPSDRIFRFTYTLGEGMWLPLSKSFVIPPAELAINPSAKCKTDMTVMEDAVDVREELMISSSFDSLEVLLDSFGPVRDCTKDNGGCSRNFRCIADRKLDSTGCVCPPGLSPMKDGTGCYDHHIGIDCSDGFNGGCEQLCLQQLAPLEDDPTLYNIQMFCGCIEDYKRGPDGRSCLPLSEACTEGIDCGEVLDIPANQTVFGDLFYGYNNHTKESTSGQILKATFRQKNFARGIEQQLPDGMVVASVPTEAQCHEELSDPVPDPEYLTGMVNYSEVSGYPLVQHWNLRSVLYHVKLNQWVLSQAFSSAIHSLDGATQRSDFVSILREFGNHYVQEAVYGFQESCTIWYPNKQVQRQLWLEYQDISKGMDTHSHTVVVISNYKAGTGHQSKIRCPYIHFLIYVGVSSTTPAAAVFITKAQSFYILVVSAAGKVIKQTLLSFVDDILSGARSPCVMLGDIPDLLSSSISMIIRCLEPDTTYMFRLWAVDNTGRRSTPSEVTIKTPCPTVDDVKAQGEGKRLYIIICVVNMIVI</sequence>
<dbReference type="GeneTree" id="ENSGT00390000003140"/>
<dbReference type="InterPro" id="IPR020864">
    <property type="entry name" value="MACPF"/>
</dbReference>
<dbReference type="OMA" id="XSRFILL"/>
<evidence type="ECO:0000259" key="3">
    <source>
        <dbReference type="SMART" id="SM00181"/>
    </source>
</evidence>
<dbReference type="Ensembl" id="ENSNBRT00000001735.1">
    <property type="protein sequence ID" value="ENSNBRP00000001668.1"/>
    <property type="gene ID" value="ENSNBRG00000001304.1"/>
</dbReference>
<dbReference type="CDD" id="cd00063">
    <property type="entry name" value="FN3"/>
    <property type="match status" value="1"/>
</dbReference>
<dbReference type="InterPro" id="IPR045574">
    <property type="entry name" value="ASTN1_2_Fn3"/>
</dbReference>
<reference evidence="5" key="1">
    <citation type="submission" date="2025-08" db="UniProtKB">
        <authorList>
            <consortium name="Ensembl"/>
        </authorList>
    </citation>
    <scope>IDENTIFICATION</scope>
</reference>
<dbReference type="GO" id="GO:0001764">
    <property type="term" value="P:neuron migration"/>
    <property type="evidence" value="ECO:0007669"/>
    <property type="project" value="InterPro"/>
</dbReference>
<dbReference type="STRING" id="32507.ENSNBRP00000001668"/>
<dbReference type="Pfam" id="PF19743">
    <property type="entry name" value="ASTN1_2_fn3"/>
    <property type="match status" value="1"/>
</dbReference>
<evidence type="ECO:0000313" key="5">
    <source>
        <dbReference type="Ensembl" id="ENSNBRP00000001668.1"/>
    </source>
</evidence>
<name>A0A3Q4G666_NEOBR</name>
<keyword evidence="6" id="KW-1185">Reference proteome</keyword>
<dbReference type="SUPFAM" id="SSF49265">
    <property type="entry name" value="Fibronectin type III"/>
    <property type="match status" value="1"/>
</dbReference>
<dbReference type="Gene3D" id="2.10.25.10">
    <property type="entry name" value="Laminin"/>
    <property type="match status" value="1"/>
</dbReference>
<keyword evidence="2" id="KW-0732">Signal</keyword>
<evidence type="ECO:0000259" key="4">
    <source>
        <dbReference type="SMART" id="SM00457"/>
    </source>
</evidence>